<keyword evidence="4" id="KW-0238">DNA-binding</keyword>
<dbReference type="AlphaFoldDB" id="A0A9W6SY59"/>
<dbReference type="Pfam" id="PF00170">
    <property type="entry name" value="bZIP_1"/>
    <property type="match status" value="1"/>
</dbReference>
<keyword evidence="3" id="KW-0805">Transcription regulation</keyword>
<dbReference type="InterPro" id="IPR004827">
    <property type="entry name" value="bZIP"/>
</dbReference>
<evidence type="ECO:0000313" key="12">
    <source>
        <dbReference type="EMBL" id="GME69648.1"/>
    </source>
</evidence>
<dbReference type="GO" id="GO:0001080">
    <property type="term" value="P:nitrogen catabolite activation of transcription from RNA polymerase II promoter"/>
    <property type="evidence" value="ECO:0007669"/>
    <property type="project" value="TreeGrafter"/>
</dbReference>
<evidence type="ECO:0000256" key="5">
    <source>
        <dbReference type="ARBA" id="ARBA00023159"/>
    </source>
</evidence>
<dbReference type="GO" id="GO:0000978">
    <property type="term" value="F:RNA polymerase II cis-regulatory region sequence-specific DNA binding"/>
    <property type="evidence" value="ECO:0007669"/>
    <property type="project" value="TreeGrafter"/>
</dbReference>
<feature type="domain" description="BZIP" evidence="11">
    <location>
        <begin position="214"/>
        <end position="258"/>
    </location>
</feature>
<comment type="subcellular location">
    <subcellularLocation>
        <location evidence="1">Nucleus</location>
    </subcellularLocation>
</comment>
<dbReference type="PANTHER" id="PTHR11462">
    <property type="entry name" value="JUN TRANSCRIPTION FACTOR-RELATED"/>
    <property type="match status" value="1"/>
</dbReference>
<dbReference type="SMART" id="SM00338">
    <property type="entry name" value="BRLZ"/>
    <property type="match status" value="1"/>
</dbReference>
<dbReference type="GO" id="GO:0008652">
    <property type="term" value="P:amino acid biosynthetic process"/>
    <property type="evidence" value="ECO:0007669"/>
    <property type="project" value="UniProtKB-KW"/>
</dbReference>
<evidence type="ECO:0000313" key="13">
    <source>
        <dbReference type="Proteomes" id="UP001165120"/>
    </source>
</evidence>
<dbReference type="GO" id="GO:0005634">
    <property type="term" value="C:nucleus"/>
    <property type="evidence" value="ECO:0007669"/>
    <property type="project" value="UniProtKB-SubCell"/>
</dbReference>
<comment type="similarity">
    <text evidence="8">Belongs to the bZIP family. GCN4 subfamily.</text>
</comment>
<evidence type="ECO:0000259" key="11">
    <source>
        <dbReference type="PROSITE" id="PS50217"/>
    </source>
</evidence>
<proteinExistence type="inferred from homology"/>
<protein>
    <submittedName>
        <fullName evidence="12">Unnamed protein product</fullName>
    </submittedName>
</protein>
<evidence type="ECO:0000256" key="8">
    <source>
        <dbReference type="ARBA" id="ARBA00061302"/>
    </source>
</evidence>
<keyword evidence="7" id="KW-0539">Nucleus</keyword>
<sequence length="263" mass="28700">MSEIENIFTNLTNESATADSFVYDFFNTAAAAPSNVNVHEQTFESLFNEIDAGSDVPMITAADEDSFNWSTDLSNKGESLASKMSAVDEIINTSLFAEPNVSNDMKDKSEPIDIDATAALFDFGPIMDSRSASAPLFSTMHESTSNSVSPQEIVESSPVAEVDSKKRSRSMASSTTDFPPAKKDKLGCTKYTRKQRSVALQPVVPASGDVVSVKRARNTEAARRSRARKMERMGQLEDKCESLLKENEDLKSEVAKLKAMLGL</sequence>
<keyword evidence="13" id="KW-1185">Reference proteome</keyword>
<dbReference type="InterPro" id="IPR046347">
    <property type="entry name" value="bZIP_sf"/>
</dbReference>
<evidence type="ECO:0000256" key="2">
    <source>
        <dbReference type="ARBA" id="ARBA00022605"/>
    </source>
</evidence>
<dbReference type="GO" id="GO:1903833">
    <property type="term" value="P:positive regulation of cellular response to amino acid starvation"/>
    <property type="evidence" value="ECO:0007669"/>
    <property type="project" value="TreeGrafter"/>
</dbReference>
<evidence type="ECO:0000256" key="4">
    <source>
        <dbReference type="ARBA" id="ARBA00023125"/>
    </source>
</evidence>
<dbReference type="EMBL" id="BSXN01000736">
    <property type="protein sequence ID" value="GME69648.1"/>
    <property type="molecule type" value="Genomic_DNA"/>
</dbReference>
<keyword evidence="6" id="KW-0804">Transcription</keyword>
<comment type="caution">
    <text evidence="12">The sequence shown here is derived from an EMBL/GenBank/DDBJ whole genome shotgun (WGS) entry which is preliminary data.</text>
</comment>
<dbReference type="SUPFAM" id="SSF57959">
    <property type="entry name" value="Leucine zipper domain"/>
    <property type="match status" value="1"/>
</dbReference>
<dbReference type="Gene3D" id="3.30.160.60">
    <property type="entry name" value="Classic Zinc Finger"/>
    <property type="match status" value="1"/>
</dbReference>
<feature type="region of interest" description="Disordered" evidence="10">
    <location>
        <begin position="141"/>
        <end position="185"/>
    </location>
</feature>
<dbReference type="PROSITE" id="PS00036">
    <property type="entry name" value="BZIP_BASIC"/>
    <property type="match status" value="1"/>
</dbReference>
<gene>
    <name evidence="12" type="ORF">Cboi02_000246700</name>
</gene>
<dbReference type="InterPro" id="IPR050946">
    <property type="entry name" value="AP-1_TF_bZIP"/>
</dbReference>
<dbReference type="Proteomes" id="UP001165120">
    <property type="component" value="Unassembled WGS sequence"/>
</dbReference>
<keyword evidence="5" id="KW-0010">Activator</keyword>
<evidence type="ECO:0000256" key="6">
    <source>
        <dbReference type="ARBA" id="ARBA00023163"/>
    </source>
</evidence>
<name>A0A9W6SY59_CANBO</name>
<keyword evidence="9" id="KW-0175">Coiled coil</keyword>
<dbReference type="FunFam" id="3.30.160.60:FF:001491">
    <property type="entry name" value="Cross-pathway control protein A"/>
    <property type="match status" value="1"/>
</dbReference>
<dbReference type="PANTHER" id="PTHR11462:SF35">
    <property type="entry name" value="TRANSCRIPTION FACTOR JRA"/>
    <property type="match status" value="1"/>
</dbReference>
<evidence type="ECO:0000256" key="1">
    <source>
        <dbReference type="ARBA" id="ARBA00004123"/>
    </source>
</evidence>
<dbReference type="PROSITE" id="PS50217">
    <property type="entry name" value="BZIP"/>
    <property type="match status" value="1"/>
</dbReference>
<dbReference type="CDD" id="cd12193">
    <property type="entry name" value="bZIP_GCN4"/>
    <property type="match status" value="1"/>
</dbReference>
<feature type="compositionally biased region" description="Polar residues" evidence="10">
    <location>
        <begin position="141"/>
        <end position="150"/>
    </location>
</feature>
<evidence type="ECO:0000256" key="10">
    <source>
        <dbReference type="SAM" id="MobiDB-lite"/>
    </source>
</evidence>
<evidence type="ECO:0000256" key="7">
    <source>
        <dbReference type="ARBA" id="ARBA00023242"/>
    </source>
</evidence>
<evidence type="ECO:0000256" key="9">
    <source>
        <dbReference type="SAM" id="Coils"/>
    </source>
</evidence>
<reference evidence="12" key="1">
    <citation type="submission" date="2023-04" db="EMBL/GenBank/DDBJ databases">
        <title>Candida boidinii NBRC 10035.</title>
        <authorList>
            <person name="Ichikawa N."/>
            <person name="Sato H."/>
            <person name="Tonouchi N."/>
        </authorList>
    </citation>
    <scope>NUCLEOTIDE SEQUENCE</scope>
    <source>
        <strain evidence="12">NBRC 10035</strain>
    </source>
</reference>
<dbReference type="GO" id="GO:0005667">
    <property type="term" value="C:transcription regulator complex"/>
    <property type="evidence" value="ECO:0007669"/>
    <property type="project" value="TreeGrafter"/>
</dbReference>
<accession>A0A9W6SY59</accession>
<dbReference type="GO" id="GO:0000981">
    <property type="term" value="F:DNA-binding transcription factor activity, RNA polymerase II-specific"/>
    <property type="evidence" value="ECO:0007669"/>
    <property type="project" value="TreeGrafter"/>
</dbReference>
<evidence type="ECO:0000256" key="3">
    <source>
        <dbReference type="ARBA" id="ARBA00023015"/>
    </source>
</evidence>
<keyword evidence="2" id="KW-0028">Amino-acid biosynthesis</keyword>
<organism evidence="12 13">
    <name type="scientific">Candida boidinii</name>
    <name type="common">Yeast</name>
    <dbReference type="NCBI Taxonomy" id="5477"/>
    <lineage>
        <taxon>Eukaryota</taxon>
        <taxon>Fungi</taxon>
        <taxon>Dikarya</taxon>
        <taxon>Ascomycota</taxon>
        <taxon>Saccharomycotina</taxon>
        <taxon>Pichiomycetes</taxon>
        <taxon>Pichiales</taxon>
        <taxon>Pichiaceae</taxon>
        <taxon>Ogataea</taxon>
        <taxon>Ogataea/Candida clade</taxon>
    </lineage>
</organism>
<feature type="coiled-coil region" evidence="9">
    <location>
        <begin position="226"/>
        <end position="260"/>
    </location>
</feature>